<dbReference type="Proteomes" id="UP001557470">
    <property type="component" value="Unassembled WGS sequence"/>
</dbReference>
<feature type="transmembrane region" description="Helical" evidence="2">
    <location>
        <begin position="38"/>
        <end position="58"/>
    </location>
</feature>
<evidence type="ECO:0000313" key="3">
    <source>
        <dbReference type="EMBL" id="KAL0985365.1"/>
    </source>
</evidence>
<keyword evidence="2" id="KW-0472">Membrane</keyword>
<keyword evidence="4" id="KW-1185">Reference proteome</keyword>
<dbReference type="EMBL" id="JAGEUA010000004">
    <property type="protein sequence ID" value="KAL0985365.1"/>
    <property type="molecule type" value="Genomic_DNA"/>
</dbReference>
<keyword evidence="2" id="KW-1133">Transmembrane helix</keyword>
<sequence length="75" mass="8337">MCEGAVFPVTNCSKGPNHPDTSTNNNSIEDTGTRIPDWAVVLAVFFAALIPLAGFFIWKRFFKKKRNLTHSSIPL</sequence>
<protein>
    <submittedName>
        <fullName evidence="3">Uncharacterized protein</fullName>
    </submittedName>
</protein>
<evidence type="ECO:0000256" key="2">
    <source>
        <dbReference type="SAM" id="Phobius"/>
    </source>
</evidence>
<evidence type="ECO:0000256" key="1">
    <source>
        <dbReference type="SAM" id="MobiDB-lite"/>
    </source>
</evidence>
<organism evidence="3 4">
    <name type="scientific">Umbra pygmaea</name>
    <name type="common">Eastern mudminnow</name>
    <dbReference type="NCBI Taxonomy" id="75934"/>
    <lineage>
        <taxon>Eukaryota</taxon>
        <taxon>Metazoa</taxon>
        <taxon>Chordata</taxon>
        <taxon>Craniata</taxon>
        <taxon>Vertebrata</taxon>
        <taxon>Euteleostomi</taxon>
        <taxon>Actinopterygii</taxon>
        <taxon>Neopterygii</taxon>
        <taxon>Teleostei</taxon>
        <taxon>Protacanthopterygii</taxon>
        <taxon>Esociformes</taxon>
        <taxon>Umbridae</taxon>
        <taxon>Umbra</taxon>
    </lineage>
</organism>
<gene>
    <name evidence="3" type="ORF">UPYG_G00155980</name>
</gene>
<accession>A0ABD0WY69</accession>
<feature type="compositionally biased region" description="Polar residues" evidence="1">
    <location>
        <begin position="10"/>
        <end position="29"/>
    </location>
</feature>
<feature type="region of interest" description="Disordered" evidence="1">
    <location>
        <begin position="1"/>
        <end position="29"/>
    </location>
</feature>
<name>A0ABD0WY69_UMBPY</name>
<dbReference type="AlphaFoldDB" id="A0ABD0WY69"/>
<comment type="caution">
    <text evidence="3">The sequence shown here is derived from an EMBL/GenBank/DDBJ whole genome shotgun (WGS) entry which is preliminary data.</text>
</comment>
<reference evidence="3 4" key="1">
    <citation type="submission" date="2024-06" db="EMBL/GenBank/DDBJ databases">
        <authorList>
            <person name="Pan Q."/>
            <person name="Wen M."/>
            <person name="Jouanno E."/>
            <person name="Zahm M."/>
            <person name="Klopp C."/>
            <person name="Cabau C."/>
            <person name="Louis A."/>
            <person name="Berthelot C."/>
            <person name="Parey E."/>
            <person name="Roest Crollius H."/>
            <person name="Montfort J."/>
            <person name="Robinson-Rechavi M."/>
            <person name="Bouchez O."/>
            <person name="Lampietro C."/>
            <person name="Lopez Roques C."/>
            <person name="Donnadieu C."/>
            <person name="Postlethwait J."/>
            <person name="Bobe J."/>
            <person name="Verreycken H."/>
            <person name="Guiguen Y."/>
        </authorList>
    </citation>
    <scope>NUCLEOTIDE SEQUENCE [LARGE SCALE GENOMIC DNA]</scope>
    <source>
        <strain evidence="3">Up_M1</strain>
        <tissue evidence="3">Testis</tissue>
    </source>
</reference>
<evidence type="ECO:0000313" key="4">
    <source>
        <dbReference type="Proteomes" id="UP001557470"/>
    </source>
</evidence>
<proteinExistence type="predicted"/>
<keyword evidence="2" id="KW-0812">Transmembrane</keyword>